<keyword evidence="1" id="KW-0812">Transmembrane</keyword>
<dbReference type="OrthoDB" id="4319383at2"/>
<dbReference type="AlphaFoldDB" id="A0A561SEK4"/>
<keyword evidence="1" id="KW-0472">Membrane</keyword>
<evidence type="ECO:0000256" key="1">
    <source>
        <dbReference type="SAM" id="Phobius"/>
    </source>
</evidence>
<evidence type="ECO:0000313" key="2">
    <source>
        <dbReference type="EMBL" id="TWF73294.1"/>
    </source>
</evidence>
<dbReference type="RefSeq" id="WP_145911245.1">
    <property type="nucleotide sequence ID" value="NZ_BAAAMZ010000005.1"/>
</dbReference>
<dbReference type="Proteomes" id="UP000317940">
    <property type="component" value="Unassembled WGS sequence"/>
</dbReference>
<protein>
    <submittedName>
        <fullName evidence="2">Uncharacterized protein</fullName>
    </submittedName>
</protein>
<dbReference type="EMBL" id="VIWT01000006">
    <property type="protein sequence ID" value="TWF73294.1"/>
    <property type="molecule type" value="Genomic_DNA"/>
</dbReference>
<sequence length="67" mass="7127">MKKVLEVVGFLAVVQGGLGLLRRFTGWRVGVTHQVAFLDGHLVLVSLLLIGLGLGLFAVAEKRGGQD</sequence>
<comment type="caution">
    <text evidence="2">The sequence shown here is derived from an EMBL/GenBank/DDBJ whole genome shotgun (WGS) entry which is preliminary data.</text>
</comment>
<gene>
    <name evidence="2" type="ORF">FHX73_16445</name>
</gene>
<reference evidence="2 3" key="1">
    <citation type="submission" date="2019-06" db="EMBL/GenBank/DDBJ databases">
        <title>Sequencing the genomes of 1000 actinobacteria strains.</title>
        <authorList>
            <person name="Klenk H.-P."/>
        </authorList>
    </citation>
    <scope>NUCLEOTIDE SEQUENCE [LARGE SCALE GENOMIC DNA]</scope>
    <source>
        <strain evidence="2 3">DSM 44826</strain>
    </source>
</reference>
<organism evidence="2 3">
    <name type="scientific">Kitasatospora viridis</name>
    <dbReference type="NCBI Taxonomy" id="281105"/>
    <lineage>
        <taxon>Bacteria</taxon>
        <taxon>Bacillati</taxon>
        <taxon>Actinomycetota</taxon>
        <taxon>Actinomycetes</taxon>
        <taxon>Kitasatosporales</taxon>
        <taxon>Streptomycetaceae</taxon>
        <taxon>Kitasatospora</taxon>
    </lineage>
</organism>
<feature type="transmembrane region" description="Helical" evidence="1">
    <location>
        <begin position="40"/>
        <end position="60"/>
    </location>
</feature>
<proteinExistence type="predicted"/>
<accession>A0A561SEK4</accession>
<keyword evidence="3" id="KW-1185">Reference proteome</keyword>
<keyword evidence="1" id="KW-1133">Transmembrane helix</keyword>
<name>A0A561SEK4_9ACTN</name>
<evidence type="ECO:0000313" key="3">
    <source>
        <dbReference type="Proteomes" id="UP000317940"/>
    </source>
</evidence>